<sequence>MDKEKVYKLIKDYDIGMMTNVNESGKLVSHPMTRQGDIEDDVLWFFSERDSEKTTELKKNNSVNISFSGDDYISVSGTVEIVDDVETKKDLWSKANKTFFDGGPEDDQVILLKVNIDSVEYWTSNNILKNAFEFAKGMATDKDPDLGENDALEI</sequence>
<dbReference type="InterPro" id="IPR012349">
    <property type="entry name" value="Split_barrel_FMN-bd"/>
</dbReference>
<dbReference type="PANTHER" id="PTHR34818">
    <property type="entry name" value="PROTEIN BLI-3"/>
    <property type="match status" value="1"/>
</dbReference>
<proteinExistence type="predicted"/>
<evidence type="ECO:0000259" key="1">
    <source>
        <dbReference type="Pfam" id="PF16242"/>
    </source>
</evidence>
<dbReference type="OrthoDB" id="9795235at2"/>
<dbReference type="AlphaFoldDB" id="A0A1S6INM6"/>
<evidence type="ECO:0000313" key="2">
    <source>
        <dbReference type="EMBL" id="AQS53152.1"/>
    </source>
</evidence>
<organism evidence="2 3">
    <name type="scientific">Jeotgalibaca dankookensis</name>
    <dbReference type="NCBI Taxonomy" id="708126"/>
    <lineage>
        <taxon>Bacteria</taxon>
        <taxon>Bacillati</taxon>
        <taxon>Bacillota</taxon>
        <taxon>Bacilli</taxon>
        <taxon>Lactobacillales</taxon>
        <taxon>Carnobacteriaceae</taxon>
        <taxon>Jeotgalibaca</taxon>
    </lineage>
</organism>
<protein>
    <recommendedName>
        <fullName evidence="1">General stress protein FMN-binding split barrel domain-containing protein</fullName>
    </recommendedName>
</protein>
<feature type="domain" description="General stress protein FMN-binding split barrel" evidence="1">
    <location>
        <begin position="3"/>
        <end position="145"/>
    </location>
</feature>
<dbReference type="RefSeq" id="WP_062469980.1">
    <property type="nucleotide sequence ID" value="NZ_BBYN01000016.1"/>
</dbReference>
<accession>A0A1S6INM6</accession>
<dbReference type="PANTHER" id="PTHR34818:SF1">
    <property type="entry name" value="PROTEIN BLI-3"/>
    <property type="match status" value="1"/>
</dbReference>
<keyword evidence="3" id="KW-1185">Reference proteome</keyword>
<gene>
    <name evidence="2" type="ORF">BW727_100759</name>
</gene>
<dbReference type="SUPFAM" id="SSF50475">
    <property type="entry name" value="FMN-binding split barrel"/>
    <property type="match status" value="1"/>
</dbReference>
<dbReference type="InterPro" id="IPR038725">
    <property type="entry name" value="YdaG_split_barrel_FMN-bd"/>
</dbReference>
<dbReference type="Gene3D" id="2.30.110.10">
    <property type="entry name" value="Electron Transport, Fmn-binding Protein, Chain A"/>
    <property type="match status" value="1"/>
</dbReference>
<evidence type="ECO:0000313" key="3">
    <source>
        <dbReference type="Proteomes" id="UP000188993"/>
    </source>
</evidence>
<name>A0A1S6INM6_9LACT</name>
<dbReference type="STRING" id="708126.BW727_100759"/>
<dbReference type="InterPro" id="IPR052917">
    <property type="entry name" value="Stress-Dev_Protein"/>
</dbReference>
<dbReference type="KEGG" id="jda:BW727_100759"/>
<dbReference type="Proteomes" id="UP000188993">
    <property type="component" value="Chromosome"/>
</dbReference>
<dbReference type="Pfam" id="PF16242">
    <property type="entry name" value="Pyrid_ox_like"/>
    <property type="match status" value="1"/>
</dbReference>
<reference evidence="2 3" key="1">
    <citation type="journal article" date="2014" name="Int. J. Syst. Evol. Microbiol.">
        <title>Jeotgalibaca dankookensis gen. nov., sp. nov., a member of the family Carnobacteriaceae, isolated from seujeot (Korean traditional food).</title>
        <authorList>
            <person name="Lee D.G."/>
            <person name="Trujillo M.E."/>
            <person name="Kang H."/>
            <person name="Ahn T.Y."/>
        </authorList>
    </citation>
    <scope>NUCLEOTIDE SEQUENCE [LARGE SCALE GENOMIC DNA]</scope>
    <source>
        <strain evidence="2 3">EX-07</strain>
    </source>
</reference>
<dbReference type="EMBL" id="CP019728">
    <property type="protein sequence ID" value="AQS53152.1"/>
    <property type="molecule type" value="Genomic_DNA"/>
</dbReference>